<evidence type="ECO:0000256" key="1">
    <source>
        <dbReference type="SAM" id="MobiDB-lite"/>
    </source>
</evidence>
<evidence type="ECO:0000313" key="3">
    <source>
        <dbReference type="Proteomes" id="UP001056455"/>
    </source>
</evidence>
<gene>
    <name evidence="2" type="ORF">NF556_18435</name>
</gene>
<proteinExistence type="predicted"/>
<organism evidence="2 3">
    <name type="scientific">Ornithinimicrobium faecis</name>
    <dbReference type="NCBI Taxonomy" id="2934158"/>
    <lineage>
        <taxon>Bacteria</taxon>
        <taxon>Bacillati</taxon>
        <taxon>Actinomycetota</taxon>
        <taxon>Actinomycetes</taxon>
        <taxon>Micrococcales</taxon>
        <taxon>Ornithinimicrobiaceae</taxon>
        <taxon>Ornithinimicrobium</taxon>
    </lineage>
</organism>
<feature type="compositionally biased region" description="Acidic residues" evidence="1">
    <location>
        <begin position="22"/>
        <end position="56"/>
    </location>
</feature>
<sequence>MRRALVTALAVPVLLLSACGSDEPEVEDATTEQTSEAEETTEEAPATEEPAEEETTDAAPTTEEPTEAVPTTEEPTEEAPVTEAPGDGGETTEAPGAGGEGEGGADGQAAADRTKEWLVAFVNAEESVCDMMLDLESTGPMVDNQAHYDICISTFPTQAEGMFGSTPEMAGIIESMEINGADVQGDTAVIDKDNFSPMFAEAFGDEIITLKKIDGEWLVDMNASFNG</sequence>
<accession>A0ABY4YT56</accession>
<keyword evidence="3" id="KW-1185">Reference proteome</keyword>
<dbReference type="PROSITE" id="PS51257">
    <property type="entry name" value="PROKAR_LIPOPROTEIN"/>
    <property type="match status" value="1"/>
</dbReference>
<name>A0ABY4YT56_9MICO</name>
<dbReference type="RefSeq" id="WP_252592655.1">
    <property type="nucleotide sequence ID" value="NZ_CP099489.1"/>
</dbReference>
<dbReference type="Proteomes" id="UP001056455">
    <property type="component" value="Chromosome"/>
</dbReference>
<evidence type="ECO:0008006" key="4">
    <source>
        <dbReference type="Google" id="ProtNLM"/>
    </source>
</evidence>
<protein>
    <recommendedName>
        <fullName evidence="4">Lumazine-binding protein</fullName>
    </recommendedName>
</protein>
<reference evidence="2" key="1">
    <citation type="submission" date="2022-06" db="EMBL/GenBank/DDBJ databases">
        <title>Ornithinimicrobium HY1793.</title>
        <authorList>
            <person name="Huang Y."/>
        </authorList>
    </citation>
    <scope>NUCLEOTIDE SEQUENCE</scope>
    <source>
        <strain evidence="2">HY1793</strain>
    </source>
</reference>
<dbReference type="EMBL" id="CP099489">
    <property type="protein sequence ID" value="USQ79548.1"/>
    <property type="molecule type" value="Genomic_DNA"/>
</dbReference>
<feature type="region of interest" description="Disordered" evidence="1">
    <location>
        <begin position="18"/>
        <end position="110"/>
    </location>
</feature>
<feature type="compositionally biased region" description="Low complexity" evidence="1">
    <location>
        <begin position="57"/>
        <end position="95"/>
    </location>
</feature>
<evidence type="ECO:0000313" key="2">
    <source>
        <dbReference type="EMBL" id="USQ79548.1"/>
    </source>
</evidence>
<feature type="compositionally biased region" description="Gly residues" evidence="1">
    <location>
        <begin position="96"/>
        <end position="106"/>
    </location>
</feature>